<evidence type="ECO:0000313" key="1">
    <source>
        <dbReference type="EMBL" id="TFK99670.1"/>
    </source>
</evidence>
<proteinExistence type="predicted"/>
<gene>
    <name evidence="1" type="ORF">BDV98DRAFT_133150</name>
</gene>
<dbReference type="EMBL" id="ML178832">
    <property type="protein sequence ID" value="TFK99670.1"/>
    <property type="molecule type" value="Genomic_DNA"/>
</dbReference>
<dbReference type="Proteomes" id="UP000305067">
    <property type="component" value="Unassembled WGS sequence"/>
</dbReference>
<accession>A0A5C3QGQ9</accession>
<dbReference type="OrthoDB" id="3256367at2759"/>
<protein>
    <recommendedName>
        <fullName evidence="3">F-box domain-containing protein</fullName>
    </recommendedName>
</protein>
<evidence type="ECO:0000313" key="2">
    <source>
        <dbReference type="Proteomes" id="UP000305067"/>
    </source>
</evidence>
<dbReference type="AlphaFoldDB" id="A0A5C3QGQ9"/>
<sequence length="311" mass="35107">MDRLPTEIWESIFQHACTDGGPTGRSLSLVSKRARDLSSPSKYYTLVLHARQDGFASFLRFLNSGMYSIERQPVHHLLFSVGTYDLVCIILFDAFSRKHPARGYCHDSNTIDNAIHILSLLSPGLHSLTLIQLSTIVFQLLSSIQDNMVFPHLTHLTIIANNPDDLYRICSLQDRRHDGPVAFPRVHTAKLHFGGAMFKELFHALVSSAPSLQVLRIAQPKIIRTSDLLIALRLFYGIGEQRRKHDAEPAHRVVVEVETIRELGVGGLSWLHERTALEQIAARDERLRIKPQSPSRSAEALVRQWLDGEPC</sequence>
<reference evidence="1 2" key="1">
    <citation type="journal article" date="2019" name="Nat. Ecol. Evol.">
        <title>Megaphylogeny resolves global patterns of mushroom evolution.</title>
        <authorList>
            <person name="Varga T."/>
            <person name="Krizsan K."/>
            <person name="Foldi C."/>
            <person name="Dima B."/>
            <person name="Sanchez-Garcia M."/>
            <person name="Sanchez-Ramirez S."/>
            <person name="Szollosi G.J."/>
            <person name="Szarkandi J.G."/>
            <person name="Papp V."/>
            <person name="Albert L."/>
            <person name="Andreopoulos W."/>
            <person name="Angelini C."/>
            <person name="Antonin V."/>
            <person name="Barry K.W."/>
            <person name="Bougher N.L."/>
            <person name="Buchanan P."/>
            <person name="Buyck B."/>
            <person name="Bense V."/>
            <person name="Catcheside P."/>
            <person name="Chovatia M."/>
            <person name="Cooper J."/>
            <person name="Damon W."/>
            <person name="Desjardin D."/>
            <person name="Finy P."/>
            <person name="Geml J."/>
            <person name="Haridas S."/>
            <person name="Hughes K."/>
            <person name="Justo A."/>
            <person name="Karasinski D."/>
            <person name="Kautmanova I."/>
            <person name="Kiss B."/>
            <person name="Kocsube S."/>
            <person name="Kotiranta H."/>
            <person name="LaButti K.M."/>
            <person name="Lechner B.E."/>
            <person name="Liimatainen K."/>
            <person name="Lipzen A."/>
            <person name="Lukacs Z."/>
            <person name="Mihaltcheva S."/>
            <person name="Morgado L.N."/>
            <person name="Niskanen T."/>
            <person name="Noordeloos M.E."/>
            <person name="Ohm R.A."/>
            <person name="Ortiz-Santana B."/>
            <person name="Ovrebo C."/>
            <person name="Racz N."/>
            <person name="Riley R."/>
            <person name="Savchenko A."/>
            <person name="Shiryaev A."/>
            <person name="Soop K."/>
            <person name="Spirin V."/>
            <person name="Szebenyi C."/>
            <person name="Tomsovsky M."/>
            <person name="Tulloss R.E."/>
            <person name="Uehling J."/>
            <person name="Grigoriev I.V."/>
            <person name="Vagvolgyi C."/>
            <person name="Papp T."/>
            <person name="Martin F.M."/>
            <person name="Miettinen O."/>
            <person name="Hibbett D.S."/>
            <person name="Nagy L.G."/>
        </authorList>
    </citation>
    <scope>NUCLEOTIDE SEQUENCE [LARGE SCALE GENOMIC DNA]</scope>
    <source>
        <strain evidence="1 2">CBS 309.79</strain>
    </source>
</reference>
<evidence type="ECO:0008006" key="3">
    <source>
        <dbReference type="Google" id="ProtNLM"/>
    </source>
</evidence>
<keyword evidence="2" id="KW-1185">Reference proteome</keyword>
<organism evidence="1 2">
    <name type="scientific">Pterulicium gracile</name>
    <dbReference type="NCBI Taxonomy" id="1884261"/>
    <lineage>
        <taxon>Eukaryota</taxon>
        <taxon>Fungi</taxon>
        <taxon>Dikarya</taxon>
        <taxon>Basidiomycota</taxon>
        <taxon>Agaricomycotina</taxon>
        <taxon>Agaricomycetes</taxon>
        <taxon>Agaricomycetidae</taxon>
        <taxon>Agaricales</taxon>
        <taxon>Pleurotineae</taxon>
        <taxon>Pterulaceae</taxon>
        <taxon>Pterulicium</taxon>
    </lineage>
</organism>
<name>A0A5C3QGQ9_9AGAR</name>